<dbReference type="AlphaFoldDB" id="A0A0F5FVP0"/>
<keyword evidence="1" id="KW-0732">Signal</keyword>
<dbReference type="OrthoDB" id="9815249at2"/>
<feature type="chain" id="PRO_5002486940" evidence="1">
    <location>
        <begin position="21"/>
        <end position="429"/>
    </location>
</feature>
<protein>
    <submittedName>
        <fullName evidence="2">Uncharacterized protein</fullName>
    </submittedName>
</protein>
<dbReference type="RefSeq" id="WP_046107392.1">
    <property type="nucleotide sequence ID" value="NZ_JZEX01000054.1"/>
</dbReference>
<dbReference type="EMBL" id="JZEX01000054">
    <property type="protein sequence ID" value="KKB12951.1"/>
    <property type="molecule type" value="Genomic_DNA"/>
</dbReference>
<name>A0A0F5FVP0_9HYPH</name>
<gene>
    <name evidence="2" type="ORF">VE25_04420</name>
</gene>
<evidence type="ECO:0000313" key="2">
    <source>
        <dbReference type="EMBL" id="KKB12951.1"/>
    </source>
</evidence>
<sequence>MMKHLAALATVLAGTAGVAAGEGGDILISTLQSGDIDAGLESLQPLVGGGDTEASFAAGVLTLVDGIETFAQAMYRHGLTAPNVGMAGALLGVPLTPPVTANPEPQPLDYEGLRAILEELTNAMDNGRDLLAAAGESGDYVVPVDIMTIRLDLDGDGTADDGETVAAILAGQLGVDPSDIFETAPGDRKTQSKGEEAADAGFVIGFDRADAFWLAGYSQVVAAQAEFLLAHDFEDMFDASFHRLFPQAGLPMQDYSRGRSLGLFDPESDSALADAVAFVHTFNFPVVDADRLRGVHARLKAIVAFSRQNWEAILTETDDEHELVPSPTQTSPVPDVAVTQEVVDAWMETLDSVEAILDGELLVPHWRFAQGFDLKAYFETATRTDAVMIFTGYGALPFLKDGPVADAQAFRQGLEVFGDDFPGFALWFN</sequence>
<comment type="caution">
    <text evidence="2">The sequence shown here is derived from an EMBL/GenBank/DDBJ whole genome shotgun (WGS) entry which is preliminary data.</text>
</comment>
<accession>A0A0F5FVP0</accession>
<dbReference type="Proteomes" id="UP000033632">
    <property type="component" value="Unassembled WGS sequence"/>
</dbReference>
<dbReference type="STRING" id="443610.VE25_04420"/>
<proteinExistence type="predicted"/>
<keyword evidence="3" id="KW-1185">Reference proteome</keyword>
<organism evidence="2 3">
    <name type="scientific">Devosia geojensis</name>
    <dbReference type="NCBI Taxonomy" id="443610"/>
    <lineage>
        <taxon>Bacteria</taxon>
        <taxon>Pseudomonadati</taxon>
        <taxon>Pseudomonadota</taxon>
        <taxon>Alphaproteobacteria</taxon>
        <taxon>Hyphomicrobiales</taxon>
        <taxon>Devosiaceae</taxon>
        <taxon>Devosia</taxon>
    </lineage>
</organism>
<dbReference type="PATRIC" id="fig|443610.3.peg.3371"/>
<evidence type="ECO:0000256" key="1">
    <source>
        <dbReference type="SAM" id="SignalP"/>
    </source>
</evidence>
<feature type="signal peptide" evidence="1">
    <location>
        <begin position="1"/>
        <end position="20"/>
    </location>
</feature>
<evidence type="ECO:0000313" key="3">
    <source>
        <dbReference type="Proteomes" id="UP000033632"/>
    </source>
</evidence>
<reference evidence="2 3" key="1">
    <citation type="submission" date="2015-03" db="EMBL/GenBank/DDBJ databases">
        <authorList>
            <person name="Hassan Y.I."/>
            <person name="Lepp D."/>
            <person name="Li X.-Z."/>
            <person name="Zhou T."/>
        </authorList>
    </citation>
    <scope>NUCLEOTIDE SEQUENCE [LARGE SCALE GENOMIC DNA]</scope>
    <source>
        <strain evidence="2 3">BD-c194</strain>
    </source>
</reference>